<dbReference type="RefSeq" id="YP_010097647.1">
    <property type="nucleotide sequence ID" value="NC_055760.1"/>
</dbReference>
<organism evidence="1 2">
    <name type="scientific">crAssphage sp. isolate ctbg_1</name>
    <dbReference type="NCBI Taxonomy" id="2989854"/>
    <lineage>
        <taxon>Viruses</taxon>
        <taxon>Duplodnaviria</taxon>
        <taxon>Heunggongvirae</taxon>
        <taxon>Uroviricota</taxon>
        <taxon>Caudoviricetes</taxon>
        <taxon>Crassvirales</taxon>
        <taxon>Intestiviridae</taxon>
        <taxon>Crudevirinae</taxon>
        <taxon>Whopevirus</taxon>
        <taxon>Whopevirus animalis</taxon>
    </lineage>
</organism>
<dbReference type="GeneID" id="76971859"/>
<keyword evidence="2" id="KW-1185">Reference proteome</keyword>
<dbReference type="EMBL" id="MH616963">
    <property type="protein sequence ID" value="AXH74494.1"/>
    <property type="molecule type" value="Genomic_DNA"/>
</dbReference>
<proteinExistence type="predicted"/>
<evidence type="ECO:0000313" key="1">
    <source>
        <dbReference type="EMBL" id="AXH74494.1"/>
    </source>
</evidence>
<evidence type="ECO:0000313" key="2">
    <source>
        <dbReference type="Proteomes" id="UP000257554"/>
    </source>
</evidence>
<sequence length="96" mass="11240">MKPIYPITCFHNVIDEYTNKNLYDYIQTINHINIGEVNSVSEARVRVPMSYRHKGLYVTYILNDEIHTDVFVGVNNIDDVSIIEDSVWRQTSITYI</sequence>
<accession>A0A345MSZ4</accession>
<dbReference type="Proteomes" id="UP000257554">
    <property type="component" value="Segment"/>
</dbReference>
<reference evidence="1 2" key="1">
    <citation type="submission" date="2018-07" db="EMBL/GenBank/DDBJ databases">
        <title>Uncovering a Universe of Circular DNA Viruses in Animal Metagenomes.</title>
        <authorList>
            <person name="Tisza M."/>
            <person name="Buck C."/>
            <person name="Pastrana D."/>
            <person name="Welch N."/>
            <person name="Peretti A."/>
        </authorList>
    </citation>
    <scope>NUCLEOTIDE SEQUENCE [LARGE SCALE GENOMIC DNA]</scope>
    <source>
        <strain evidence="1">Ctbg_1</strain>
    </source>
</reference>
<protein>
    <submittedName>
        <fullName evidence="1">Uncharacterized protein</fullName>
    </submittedName>
</protein>
<name>A0A345MSZ4_9CAUD</name>